<protein>
    <recommendedName>
        <fullName evidence="2">UspA domain-containing protein</fullName>
    </recommendedName>
</protein>
<dbReference type="SUPFAM" id="SSF52402">
    <property type="entry name" value="Adenine nucleotide alpha hydrolases-like"/>
    <property type="match status" value="2"/>
</dbReference>
<comment type="similarity">
    <text evidence="1">Belongs to the universal stress protein A family.</text>
</comment>
<organism evidence="3 4">
    <name type="scientific">Kitasatospora aureofaciens</name>
    <name type="common">Streptomyces aureofaciens</name>
    <dbReference type="NCBI Taxonomy" id="1894"/>
    <lineage>
        <taxon>Bacteria</taxon>
        <taxon>Bacillati</taxon>
        <taxon>Actinomycetota</taxon>
        <taxon>Actinomycetes</taxon>
        <taxon>Kitasatosporales</taxon>
        <taxon>Streptomycetaceae</taxon>
        <taxon>Kitasatospora</taxon>
    </lineage>
</organism>
<evidence type="ECO:0000313" key="3">
    <source>
        <dbReference type="EMBL" id="OEV39811.1"/>
    </source>
</evidence>
<dbReference type="PANTHER" id="PTHR46268">
    <property type="entry name" value="STRESS RESPONSE PROTEIN NHAX"/>
    <property type="match status" value="1"/>
</dbReference>
<comment type="caution">
    <text evidence="3">The sequence shown here is derived from an EMBL/GenBank/DDBJ whole genome shotgun (WGS) entry which is preliminary data.</text>
</comment>
<proteinExistence type="inferred from homology"/>
<feature type="domain" description="UspA" evidence="2">
    <location>
        <begin position="8"/>
        <end position="137"/>
    </location>
</feature>
<dbReference type="AlphaFoldDB" id="A0A1E7NGH4"/>
<evidence type="ECO:0000259" key="2">
    <source>
        <dbReference type="Pfam" id="PF00582"/>
    </source>
</evidence>
<dbReference type="InterPro" id="IPR006015">
    <property type="entry name" value="Universal_stress_UspA"/>
</dbReference>
<accession>A0A1E7NGH4</accession>
<gene>
    <name evidence="3" type="ORF">HS99_0001205</name>
</gene>
<name>A0A1E7NGH4_KITAU</name>
<dbReference type="PRINTS" id="PR01438">
    <property type="entry name" value="UNVRSLSTRESS"/>
</dbReference>
<dbReference type="Gene3D" id="3.40.50.620">
    <property type="entry name" value="HUPs"/>
    <property type="match status" value="2"/>
</dbReference>
<evidence type="ECO:0000313" key="4">
    <source>
        <dbReference type="Proteomes" id="UP000037395"/>
    </source>
</evidence>
<keyword evidence="4" id="KW-1185">Reference proteome</keyword>
<dbReference type="InterPro" id="IPR014729">
    <property type="entry name" value="Rossmann-like_a/b/a_fold"/>
</dbReference>
<dbReference type="PANTHER" id="PTHR46268:SF6">
    <property type="entry name" value="UNIVERSAL STRESS PROTEIN UP12"/>
    <property type="match status" value="1"/>
</dbReference>
<dbReference type="Proteomes" id="UP000037395">
    <property type="component" value="Unassembled WGS sequence"/>
</dbReference>
<reference evidence="3" key="1">
    <citation type="submission" date="2016-08" db="EMBL/GenBank/DDBJ databases">
        <title>Sequencing, Assembly and Comparative Genomics of S. aureofaciens ATCC 10762.</title>
        <authorList>
            <person name="Gradnigo J.S."/>
            <person name="Johnson N."/>
            <person name="Somerville G.A."/>
        </authorList>
    </citation>
    <scope>NUCLEOTIDE SEQUENCE [LARGE SCALE GENOMIC DNA]</scope>
    <source>
        <strain evidence="3">ATCC 10762</strain>
    </source>
</reference>
<dbReference type="Pfam" id="PF00582">
    <property type="entry name" value="Usp"/>
    <property type="match status" value="2"/>
</dbReference>
<feature type="domain" description="UspA" evidence="2">
    <location>
        <begin position="147"/>
        <end position="284"/>
    </location>
</feature>
<dbReference type="EMBL" id="JPRF03000001">
    <property type="protein sequence ID" value="OEV39811.1"/>
    <property type="molecule type" value="Genomic_DNA"/>
</dbReference>
<dbReference type="InterPro" id="IPR006016">
    <property type="entry name" value="UspA"/>
</dbReference>
<sequence length="286" mass="30371">MPGTSTGPVVVGFDGSPESLTATEWAAREAERRDRPLEVLEAWPWPKRDVVGSDQTYHRALAHLADRESALSALVPGVPVSTAPVSADPVEALEEASHRAAVLVLGSRGLGTLRGFLVGSVSQEVLRRSACPVVLVRAREDEPDGSVTAGIDLVHPAGHVLAFAFQAAALRSAPLRVIHVWSPPAGSEYMSYGAIGGLEGELSSVEWSGLAEALEPLRARYPEVEVTADLVRGKPAVELVDAAASARLLVLGRRLRHLPFRHHHLGPVAHAAIHHVHCPVAVVPYG</sequence>
<evidence type="ECO:0000256" key="1">
    <source>
        <dbReference type="ARBA" id="ARBA00008791"/>
    </source>
</evidence>